<evidence type="ECO:0008006" key="6">
    <source>
        <dbReference type="Google" id="ProtNLM"/>
    </source>
</evidence>
<keyword evidence="5" id="KW-1185">Reference proteome</keyword>
<organism evidence="4 5">
    <name type="scientific">Leucobacter aridicollis</name>
    <dbReference type="NCBI Taxonomy" id="283878"/>
    <lineage>
        <taxon>Bacteria</taxon>
        <taxon>Bacillati</taxon>
        <taxon>Actinomycetota</taxon>
        <taxon>Actinomycetes</taxon>
        <taxon>Micrococcales</taxon>
        <taxon>Microbacteriaceae</taxon>
        <taxon>Leucobacter</taxon>
    </lineage>
</organism>
<dbReference type="Proteomes" id="UP000586095">
    <property type="component" value="Unassembled WGS sequence"/>
</dbReference>
<dbReference type="Pfam" id="PF13556">
    <property type="entry name" value="HTH_30"/>
    <property type="match status" value="1"/>
</dbReference>
<protein>
    <recommendedName>
        <fullName evidence="6">PucR family transcriptional regulator</fullName>
    </recommendedName>
</protein>
<sequence>MMQYFAEPAIHSWIDLETLLRDYELGLVVVAGGDDTTGSRPVQWVHSTDLTDPTPFLTPRTVLLTTGAQFKGTLGIRAAEAYVSRLVAAGTTALGVGVGIRWDRIPPTLVEACEHLGLPLIRVPYDTPFIAITRAAARLIDAAVHAQNLDRLSQSHGQGSRSSSLARSEAALATATLRLLMAGHRGLADQVAGPLFPRLPRGQVSVVALPGIQPGLELADLGDGTAAGVVDGRLLIVCEPAQIPAVKRLARGIPGGLSERGSLDDLVELVAQADRALEHALAQERSDEPGAAAGRGGAEGSGSGSGSGSQPRPGAGGSPGTANRIVEYRPAMHAGLLQLIGESQDARRRASGFLSPVRSHDRKHGDEIERSLEAWLRHNGQLSPAAEELAIHRHTLRARIRTAASLLQRDIDSPDTRSELWTALRIAASAPAARR</sequence>
<reference evidence="4 5" key="1">
    <citation type="submission" date="2020-07" db="EMBL/GenBank/DDBJ databases">
        <title>Sequencing the genomes of 1000 actinobacteria strains.</title>
        <authorList>
            <person name="Klenk H.-P."/>
        </authorList>
    </citation>
    <scope>NUCLEOTIDE SEQUENCE [LARGE SCALE GENOMIC DNA]</scope>
    <source>
        <strain evidence="4 5">DSM 17380</strain>
    </source>
</reference>
<dbReference type="InterPro" id="IPR051448">
    <property type="entry name" value="CdaR-like_regulators"/>
</dbReference>
<dbReference type="Pfam" id="PF07905">
    <property type="entry name" value="PucR"/>
    <property type="match status" value="1"/>
</dbReference>
<dbReference type="PANTHER" id="PTHR33744:SF1">
    <property type="entry name" value="DNA-BINDING TRANSCRIPTIONAL ACTIVATOR ADER"/>
    <property type="match status" value="1"/>
</dbReference>
<dbReference type="InterPro" id="IPR012914">
    <property type="entry name" value="PucR_dom"/>
</dbReference>
<feature type="region of interest" description="Disordered" evidence="1">
    <location>
        <begin position="282"/>
        <end position="323"/>
    </location>
</feature>
<evidence type="ECO:0000259" key="3">
    <source>
        <dbReference type="Pfam" id="PF13556"/>
    </source>
</evidence>
<feature type="compositionally biased region" description="Gly residues" evidence="1">
    <location>
        <begin position="293"/>
        <end position="307"/>
    </location>
</feature>
<dbReference type="EMBL" id="JACCBD010000001">
    <property type="protein sequence ID" value="NYD27056.1"/>
    <property type="molecule type" value="Genomic_DNA"/>
</dbReference>
<evidence type="ECO:0000256" key="1">
    <source>
        <dbReference type="SAM" id="MobiDB-lite"/>
    </source>
</evidence>
<feature type="domain" description="Purine catabolism PurC-like" evidence="2">
    <location>
        <begin position="20"/>
        <end position="140"/>
    </location>
</feature>
<dbReference type="InterPro" id="IPR042070">
    <property type="entry name" value="PucR_C-HTH_sf"/>
</dbReference>
<proteinExistence type="predicted"/>
<feature type="domain" description="PucR C-terminal helix-turn-helix" evidence="3">
    <location>
        <begin position="370"/>
        <end position="426"/>
    </location>
</feature>
<comment type="caution">
    <text evidence="4">The sequence shown here is derived from an EMBL/GenBank/DDBJ whole genome shotgun (WGS) entry which is preliminary data.</text>
</comment>
<name>A0A852RCE4_9MICO</name>
<evidence type="ECO:0000259" key="2">
    <source>
        <dbReference type="Pfam" id="PF07905"/>
    </source>
</evidence>
<dbReference type="PANTHER" id="PTHR33744">
    <property type="entry name" value="CARBOHYDRATE DIACID REGULATOR"/>
    <property type="match status" value="1"/>
</dbReference>
<gene>
    <name evidence="4" type="ORF">BJ960_001859</name>
</gene>
<dbReference type="Gene3D" id="1.10.10.2840">
    <property type="entry name" value="PucR C-terminal helix-turn-helix domain"/>
    <property type="match status" value="1"/>
</dbReference>
<evidence type="ECO:0000313" key="4">
    <source>
        <dbReference type="EMBL" id="NYD27056.1"/>
    </source>
</evidence>
<dbReference type="InterPro" id="IPR025736">
    <property type="entry name" value="PucR_C-HTH_dom"/>
</dbReference>
<accession>A0A852RCE4</accession>
<evidence type="ECO:0000313" key="5">
    <source>
        <dbReference type="Proteomes" id="UP000586095"/>
    </source>
</evidence>
<dbReference type="AlphaFoldDB" id="A0A852RCE4"/>
<dbReference type="RefSeq" id="WP_185987090.1">
    <property type="nucleotide sequence ID" value="NZ_BAAALZ010000001.1"/>
</dbReference>